<accession>A0A1V0SJ45</accession>
<name>A0A1V0SJ45_9VIRU</name>
<gene>
    <name evidence="1" type="ORF">Klosneuvirus_2_100</name>
</gene>
<organism evidence="1">
    <name type="scientific">Klosneuvirus KNV1</name>
    <dbReference type="NCBI Taxonomy" id="1977640"/>
    <lineage>
        <taxon>Viruses</taxon>
        <taxon>Varidnaviria</taxon>
        <taxon>Bamfordvirae</taxon>
        <taxon>Nucleocytoviricota</taxon>
        <taxon>Megaviricetes</taxon>
        <taxon>Imitervirales</taxon>
        <taxon>Mimiviridae</taxon>
        <taxon>Klosneuvirinae</taxon>
        <taxon>Klosneuvirus</taxon>
    </lineage>
</organism>
<reference evidence="1" key="1">
    <citation type="journal article" date="2017" name="Science">
        <title>Giant viruses with an expanded complement of translation system components.</title>
        <authorList>
            <person name="Schulz F."/>
            <person name="Yutin N."/>
            <person name="Ivanova N.N."/>
            <person name="Ortega D.R."/>
            <person name="Lee T.K."/>
            <person name="Vierheilig J."/>
            <person name="Daims H."/>
            <person name="Horn M."/>
            <person name="Wagner M."/>
            <person name="Jensen G.J."/>
            <person name="Kyrpides N.C."/>
            <person name="Koonin E.V."/>
            <person name="Woyke T."/>
        </authorList>
    </citation>
    <scope>NUCLEOTIDE SEQUENCE</scope>
    <source>
        <strain evidence="1">KNV1</strain>
    </source>
</reference>
<evidence type="ECO:0000313" key="1">
    <source>
        <dbReference type="EMBL" id="ARF11664.1"/>
    </source>
</evidence>
<proteinExistence type="predicted"/>
<protein>
    <submittedName>
        <fullName evidence="1">Uncharacterized protein</fullName>
    </submittedName>
</protein>
<dbReference type="EMBL" id="KY684109">
    <property type="protein sequence ID" value="ARF11664.1"/>
    <property type="molecule type" value="Genomic_DNA"/>
</dbReference>
<sequence length="270" mass="31604">METLITYAYYETNQTKFNLEFYSKIGIVDDKRYLYIIVINGENCSIKLPTYDNVVILKRPNIGFDFGAHNHALEWAHEKYGTKLPFNYYIFMNCGVVGPFIPPSFPKNLHWSTIFTSRITDDIKLVGTTVSCLSLTIGDFHGPKIGGYFFATDNIGLSLMLDKKDIFKDHPTKRDVIAAEYKTTDAIMNAGYNIDCLLYKYQGIDWRNKFYWKQYEGIFPDRQGTYYGISIHPFEVVFHKWYWAHHPNNLINFDYCVKYGEWKLNDSNIQ</sequence>